<name>A0A1E3BQI6_ASPCR</name>
<gene>
    <name evidence="5" type="ORF">SI65_00777</name>
</gene>
<dbReference type="Gene3D" id="3.40.50.300">
    <property type="entry name" value="P-loop containing nucleotide triphosphate hydrolases"/>
    <property type="match status" value="1"/>
</dbReference>
<dbReference type="EMBL" id="JXNT01000001">
    <property type="protein sequence ID" value="ODM23188.1"/>
    <property type="molecule type" value="Genomic_DNA"/>
</dbReference>
<dbReference type="OrthoDB" id="195446at2759"/>
<dbReference type="STRING" id="573508.A0A1E3BQI6"/>
<protein>
    <submittedName>
        <fullName evidence="5">Uncharacterized protein</fullName>
    </submittedName>
</protein>
<keyword evidence="1" id="KW-0677">Repeat</keyword>
<evidence type="ECO:0000313" key="5">
    <source>
        <dbReference type="EMBL" id="ODM23188.1"/>
    </source>
</evidence>
<comment type="caution">
    <text evidence="5">The sequence shown here is derived from an EMBL/GenBank/DDBJ whole genome shotgun (WGS) entry which is preliminary data.</text>
</comment>
<evidence type="ECO:0000259" key="4">
    <source>
        <dbReference type="Pfam" id="PF24883"/>
    </source>
</evidence>
<dbReference type="AlphaFoldDB" id="A0A1E3BQI6"/>
<reference evidence="5 6" key="1">
    <citation type="journal article" date="2016" name="BMC Genomics">
        <title>Comparative genomic and transcriptomic analyses of the Fuzhuan brick tea-fermentation fungus Aspergillus cristatus.</title>
        <authorList>
            <person name="Ge Y."/>
            <person name="Wang Y."/>
            <person name="Liu Y."/>
            <person name="Tan Y."/>
            <person name="Ren X."/>
            <person name="Zhang X."/>
            <person name="Hyde K.D."/>
            <person name="Liu Y."/>
            <person name="Liu Z."/>
        </authorList>
    </citation>
    <scope>NUCLEOTIDE SEQUENCE [LARGE SCALE GENOMIC DNA]</scope>
    <source>
        <strain evidence="5 6">GZAAS20.1005</strain>
    </source>
</reference>
<dbReference type="SMART" id="SM00248">
    <property type="entry name" value="ANK"/>
    <property type="match status" value="3"/>
</dbReference>
<evidence type="ECO:0000256" key="2">
    <source>
        <dbReference type="PROSITE-ProRule" id="PRU00023"/>
    </source>
</evidence>
<sequence>MSFGFGVGDFLAVLRLSNEIRKRLIAAPGEFRAVSEEVRSLRIILQDIDDLESEQGLTDHQQKEVRIISQGCFHVLSDLESTLDRYQELDTRAIGVRGKARRVWKRATWDHGEINDCRQRVAANVSAFSLLLGKIDSTLTIAIKDGVDRLNLHQEDQKRQEILNWLRPVDDLHSQQQFDFLRRRQDGRGLWFLQSNEFQVVNHLEQKFASDQGVAVAYLYCNFGQRREQKLEHLLESILRQLVQQQSSIDTSVEALYDEHKRRGGRPRLEAIHNALLSTAASSFKVFILIDALDECPSESLNGLLSQVFSLQNSCDTSTNFFATSRYIPDVVSIFEKQNVISMDIRASPDDVGKYLENHMSRLPSFVARNPQLQQEIVQEISKAVDGMFLLACFHLHSLIGKRSPRAVRNTLQKLPFGSEGYDTVYNGAMERIEEQTSDQTLLAKQVLSWIICAKWSMTIVQLQHALAIELGDKVFDVDNITEIDAIVSVCAGLIIINEETHVVRLVHYTTQQYFERTWNSWFPNAHCEIGRICLTYLLLDAFGSGICETQDAYISRLDRFPLYEYASRNWAYHIQQQCGTTEENLILELFDDIPKTAACSQTLTIGRYYSWASKTRKRTPAQMTWVHLAAYWGLSKILKLLIDNKNTIDVEDASKRTPLSWASKNGHEQAIRVLLENGANIEYKDKYGQTPLFHAVHNGQEGATDVLLKYGANPRVKDDNGHITRR</sequence>
<dbReference type="InterPro" id="IPR054471">
    <property type="entry name" value="GPIID_WHD"/>
</dbReference>
<dbReference type="SUPFAM" id="SSF48403">
    <property type="entry name" value="Ankyrin repeat"/>
    <property type="match status" value="1"/>
</dbReference>
<keyword evidence="6" id="KW-1185">Reference proteome</keyword>
<dbReference type="Pfam" id="PF12796">
    <property type="entry name" value="Ank_2"/>
    <property type="match status" value="1"/>
</dbReference>
<dbReference type="Proteomes" id="UP000094569">
    <property type="component" value="Unassembled WGS sequence"/>
</dbReference>
<dbReference type="Pfam" id="PF24883">
    <property type="entry name" value="NPHP3_N"/>
    <property type="match status" value="1"/>
</dbReference>
<organism evidence="5 6">
    <name type="scientific">Aspergillus cristatus</name>
    <name type="common">Chinese Fuzhuan brick tea-fermentation fungus</name>
    <name type="synonym">Eurotium cristatum</name>
    <dbReference type="NCBI Taxonomy" id="573508"/>
    <lineage>
        <taxon>Eukaryota</taxon>
        <taxon>Fungi</taxon>
        <taxon>Dikarya</taxon>
        <taxon>Ascomycota</taxon>
        <taxon>Pezizomycotina</taxon>
        <taxon>Eurotiomycetes</taxon>
        <taxon>Eurotiomycetidae</taxon>
        <taxon>Eurotiales</taxon>
        <taxon>Aspergillaceae</taxon>
        <taxon>Aspergillus</taxon>
        <taxon>Aspergillus subgen. Aspergillus</taxon>
    </lineage>
</organism>
<feature type="domain" description="GPI inositol-deacylase winged helix" evidence="3">
    <location>
        <begin position="439"/>
        <end position="515"/>
    </location>
</feature>
<dbReference type="InterPro" id="IPR056884">
    <property type="entry name" value="NPHP3-like_N"/>
</dbReference>
<dbReference type="PROSITE" id="PS50297">
    <property type="entry name" value="ANK_REP_REGION"/>
    <property type="match status" value="2"/>
</dbReference>
<proteinExistence type="predicted"/>
<dbReference type="InterPro" id="IPR027417">
    <property type="entry name" value="P-loop_NTPase"/>
</dbReference>
<dbReference type="PANTHER" id="PTHR10039:SF15">
    <property type="entry name" value="NACHT DOMAIN-CONTAINING PROTEIN"/>
    <property type="match status" value="1"/>
</dbReference>
<dbReference type="InterPro" id="IPR036770">
    <property type="entry name" value="Ankyrin_rpt-contain_sf"/>
</dbReference>
<evidence type="ECO:0000313" key="6">
    <source>
        <dbReference type="Proteomes" id="UP000094569"/>
    </source>
</evidence>
<keyword evidence="2" id="KW-0040">ANK repeat</keyword>
<dbReference type="Gene3D" id="1.25.40.20">
    <property type="entry name" value="Ankyrin repeat-containing domain"/>
    <property type="match status" value="1"/>
</dbReference>
<feature type="repeat" description="ANK" evidence="2">
    <location>
        <begin position="655"/>
        <end position="687"/>
    </location>
</feature>
<feature type="repeat" description="ANK" evidence="2">
    <location>
        <begin position="688"/>
        <end position="720"/>
    </location>
</feature>
<accession>A0A1E3BQI6</accession>
<dbReference type="InterPro" id="IPR002110">
    <property type="entry name" value="Ankyrin_rpt"/>
</dbReference>
<dbReference type="PANTHER" id="PTHR10039">
    <property type="entry name" value="AMELOGENIN"/>
    <property type="match status" value="1"/>
</dbReference>
<dbReference type="VEuPathDB" id="FungiDB:SI65_00777"/>
<evidence type="ECO:0000256" key="1">
    <source>
        <dbReference type="ARBA" id="ARBA00022737"/>
    </source>
</evidence>
<evidence type="ECO:0000259" key="3">
    <source>
        <dbReference type="Pfam" id="PF22939"/>
    </source>
</evidence>
<dbReference type="Pfam" id="PF22939">
    <property type="entry name" value="WHD_GPIID"/>
    <property type="match status" value="1"/>
</dbReference>
<dbReference type="PROSITE" id="PS50088">
    <property type="entry name" value="ANK_REPEAT"/>
    <property type="match status" value="2"/>
</dbReference>
<feature type="domain" description="Nephrocystin 3-like N-terminal" evidence="4">
    <location>
        <begin position="200"/>
        <end position="326"/>
    </location>
</feature>